<accession>D8LL23</accession>
<evidence type="ECO:0000313" key="3">
    <source>
        <dbReference type="Proteomes" id="UP000002630"/>
    </source>
</evidence>
<evidence type="ECO:0000313" key="2">
    <source>
        <dbReference type="EMBL" id="CBN76117.1"/>
    </source>
</evidence>
<feature type="region of interest" description="Disordered" evidence="1">
    <location>
        <begin position="1"/>
        <end position="66"/>
    </location>
</feature>
<evidence type="ECO:0000256" key="1">
    <source>
        <dbReference type="SAM" id="MobiDB-lite"/>
    </source>
</evidence>
<gene>
    <name evidence="2" type="ORF">Esi_0314_0024</name>
</gene>
<dbReference type="AlphaFoldDB" id="D8LL23"/>
<proteinExistence type="predicted"/>
<name>D8LL23_ECTSI</name>
<dbReference type="InParanoid" id="D8LL23"/>
<organism evidence="2 3">
    <name type="scientific">Ectocarpus siliculosus</name>
    <name type="common">Brown alga</name>
    <name type="synonym">Conferva siliculosa</name>
    <dbReference type="NCBI Taxonomy" id="2880"/>
    <lineage>
        <taxon>Eukaryota</taxon>
        <taxon>Sar</taxon>
        <taxon>Stramenopiles</taxon>
        <taxon>Ochrophyta</taxon>
        <taxon>PX clade</taxon>
        <taxon>Phaeophyceae</taxon>
        <taxon>Ectocarpales</taxon>
        <taxon>Ectocarpaceae</taxon>
        <taxon>Ectocarpus</taxon>
    </lineage>
</organism>
<protein>
    <submittedName>
        <fullName evidence="2">Uncharacterized protein</fullName>
    </submittedName>
</protein>
<reference evidence="2 3" key="1">
    <citation type="journal article" date="2010" name="Nature">
        <title>The Ectocarpus genome and the independent evolution of multicellularity in brown algae.</title>
        <authorList>
            <person name="Cock J.M."/>
            <person name="Sterck L."/>
            <person name="Rouze P."/>
            <person name="Scornet D."/>
            <person name="Allen A.E."/>
            <person name="Amoutzias G."/>
            <person name="Anthouard V."/>
            <person name="Artiguenave F."/>
            <person name="Aury J.M."/>
            <person name="Badger J.H."/>
            <person name="Beszteri B."/>
            <person name="Billiau K."/>
            <person name="Bonnet E."/>
            <person name="Bothwell J.H."/>
            <person name="Bowler C."/>
            <person name="Boyen C."/>
            <person name="Brownlee C."/>
            <person name="Carrano C.J."/>
            <person name="Charrier B."/>
            <person name="Cho G.Y."/>
            <person name="Coelho S.M."/>
            <person name="Collen J."/>
            <person name="Corre E."/>
            <person name="Da Silva C."/>
            <person name="Delage L."/>
            <person name="Delaroque N."/>
            <person name="Dittami S.M."/>
            <person name="Doulbeau S."/>
            <person name="Elias M."/>
            <person name="Farnham G."/>
            <person name="Gachon C.M."/>
            <person name="Gschloessl B."/>
            <person name="Heesch S."/>
            <person name="Jabbari K."/>
            <person name="Jubin C."/>
            <person name="Kawai H."/>
            <person name="Kimura K."/>
            <person name="Kloareg B."/>
            <person name="Kupper F.C."/>
            <person name="Lang D."/>
            <person name="Le Bail A."/>
            <person name="Leblanc C."/>
            <person name="Lerouge P."/>
            <person name="Lohr M."/>
            <person name="Lopez P.J."/>
            <person name="Martens C."/>
            <person name="Maumus F."/>
            <person name="Michel G."/>
            <person name="Miranda-Saavedra D."/>
            <person name="Morales J."/>
            <person name="Moreau H."/>
            <person name="Motomura T."/>
            <person name="Nagasato C."/>
            <person name="Napoli C.A."/>
            <person name="Nelson D.R."/>
            <person name="Nyvall-Collen P."/>
            <person name="Peters A.F."/>
            <person name="Pommier C."/>
            <person name="Potin P."/>
            <person name="Poulain J."/>
            <person name="Quesneville H."/>
            <person name="Read B."/>
            <person name="Rensing S.A."/>
            <person name="Ritter A."/>
            <person name="Rousvoal S."/>
            <person name="Samanta M."/>
            <person name="Samson G."/>
            <person name="Schroeder D.C."/>
            <person name="Segurens B."/>
            <person name="Strittmatter M."/>
            <person name="Tonon T."/>
            <person name="Tregear J.W."/>
            <person name="Valentin K."/>
            <person name="von Dassow P."/>
            <person name="Yamagishi T."/>
            <person name="Van de Peer Y."/>
            <person name="Wincker P."/>
        </authorList>
    </citation>
    <scope>NUCLEOTIDE SEQUENCE [LARGE SCALE GENOMIC DNA]</scope>
    <source>
        <strain evidence="3">Ec32 / CCAP1310/4</strain>
    </source>
</reference>
<dbReference type="EMBL" id="FN648503">
    <property type="protein sequence ID" value="CBN76117.1"/>
    <property type="molecule type" value="Genomic_DNA"/>
</dbReference>
<dbReference type="EMBL" id="FN649745">
    <property type="protein sequence ID" value="CBN76117.1"/>
    <property type="molecule type" value="Genomic_DNA"/>
</dbReference>
<dbReference type="Proteomes" id="UP000002630">
    <property type="component" value="Linkage Group LG20"/>
</dbReference>
<sequence>MIKSRLPGGSSTTARRVRPSGLVRLRSSSDESNFEGEPWGWSADQSGREGDDGGGAGGPWDDSSQDKWEALYAEGEKEKQSSTFLSAMADWGKGGVLGAVDVEYTQPVEVVSFDLDDTLWPTM</sequence>
<keyword evidence="3" id="KW-1185">Reference proteome</keyword>